<evidence type="ECO:0000313" key="1">
    <source>
        <dbReference type="EMBL" id="OKO92590.1"/>
    </source>
</evidence>
<accession>A0A1Q5SXB9</accession>
<gene>
    <name evidence="1" type="ORF">PENSUB_12575</name>
</gene>
<dbReference type="EMBL" id="MNBE01000740">
    <property type="protein sequence ID" value="OKO92590.1"/>
    <property type="molecule type" value="Genomic_DNA"/>
</dbReference>
<protein>
    <submittedName>
        <fullName evidence="1">Uncharacterized protein</fullName>
    </submittedName>
</protein>
<dbReference type="Proteomes" id="UP000186955">
    <property type="component" value="Unassembled WGS sequence"/>
</dbReference>
<organism evidence="1 2">
    <name type="scientific">Penicillium subrubescens</name>
    <dbReference type="NCBI Taxonomy" id="1316194"/>
    <lineage>
        <taxon>Eukaryota</taxon>
        <taxon>Fungi</taxon>
        <taxon>Dikarya</taxon>
        <taxon>Ascomycota</taxon>
        <taxon>Pezizomycotina</taxon>
        <taxon>Eurotiomycetes</taxon>
        <taxon>Eurotiomycetidae</taxon>
        <taxon>Eurotiales</taxon>
        <taxon>Aspergillaceae</taxon>
        <taxon>Penicillium</taxon>
    </lineage>
</organism>
<evidence type="ECO:0000313" key="2">
    <source>
        <dbReference type="Proteomes" id="UP000186955"/>
    </source>
</evidence>
<comment type="caution">
    <text evidence="1">The sequence shown here is derived from an EMBL/GenBank/DDBJ whole genome shotgun (WGS) entry which is preliminary data.</text>
</comment>
<sequence>MPDYDMWPDHDENCHGPIDTEENQRNYPGSFIYQCCERYGDEDPCVTDWHRERKYDYETAKRQRF</sequence>
<name>A0A1Q5SXB9_9EURO</name>
<reference evidence="1 2" key="1">
    <citation type="submission" date="2016-10" db="EMBL/GenBank/DDBJ databases">
        <title>Genome sequence of the ascomycete fungus Penicillium subrubescens.</title>
        <authorList>
            <person name="De Vries R.P."/>
            <person name="Peng M."/>
            <person name="Dilokpimol A."/>
            <person name="Hilden K."/>
            <person name="Makela M.R."/>
            <person name="Grigoriev I."/>
            <person name="Riley R."/>
            <person name="Granchi Z."/>
        </authorList>
    </citation>
    <scope>NUCLEOTIDE SEQUENCE [LARGE SCALE GENOMIC DNA]</scope>
    <source>
        <strain evidence="1 2">CBS 132785</strain>
    </source>
</reference>
<dbReference type="STRING" id="1316194.A0A1Q5SXB9"/>
<proteinExistence type="predicted"/>
<keyword evidence="2" id="KW-1185">Reference proteome</keyword>
<dbReference type="AlphaFoldDB" id="A0A1Q5SXB9"/>